<dbReference type="VEuPathDB" id="FungiDB:BD410DRAFT_472782"/>
<dbReference type="Proteomes" id="UP000294933">
    <property type="component" value="Unassembled WGS sequence"/>
</dbReference>
<sequence length="138" mass="15197">MIKNWTGTDIQAIAGDTINDASNAMMLCKNLQDDFGNFLCWFEPSGESNKYYFNTDRNIKIIQFHDNSNIGIPLPNPTYLAIHAAFAKVFDASGAGMYIDGVFRDVERIGVLSSDGLSDVITLLNSFQFSQQAAGLSE</sequence>
<dbReference type="AlphaFoldDB" id="A0A4Y7QHG3"/>
<protein>
    <submittedName>
        <fullName evidence="1">Uncharacterized protein</fullName>
    </submittedName>
</protein>
<organism evidence="1 2">
    <name type="scientific">Rickenella mellea</name>
    <dbReference type="NCBI Taxonomy" id="50990"/>
    <lineage>
        <taxon>Eukaryota</taxon>
        <taxon>Fungi</taxon>
        <taxon>Dikarya</taxon>
        <taxon>Basidiomycota</taxon>
        <taxon>Agaricomycotina</taxon>
        <taxon>Agaricomycetes</taxon>
        <taxon>Hymenochaetales</taxon>
        <taxon>Rickenellaceae</taxon>
        <taxon>Rickenella</taxon>
    </lineage>
</organism>
<accession>A0A4Y7QHG3</accession>
<evidence type="ECO:0000313" key="2">
    <source>
        <dbReference type="Proteomes" id="UP000294933"/>
    </source>
</evidence>
<name>A0A4Y7QHG3_9AGAM</name>
<dbReference type="EMBL" id="ML170160">
    <property type="protein sequence ID" value="TDL26865.1"/>
    <property type="molecule type" value="Genomic_DNA"/>
</dbReference>
<evidence type="ECO:0000313" key="1">
    <source>
        <dbReference type="EMBL" id="TDL26865.1"/>
    </source>
</evidence>
<gene>
    <name evidence="1" type="ORF">BD410DRAFT_472782</name>
</gene>
<reference evidence="1 2" key="1">
    <citation type="submission" date="2018-06" db="EMBL/GenBank/DDBJ databases">
        <title>A transcriptomic atlas of mushroom development highlights an independent origin of complex multicellularity.</title>
        <authorList>
            <consortium name="DOE Joint Genome Institute"/>
            <person name="Krizsan K."/>
            <person name="Almasi E."/>
            <person name="Merenyi Z."/>
            <person name="Sahu N."/>
            <person name="Viragh M."/>
            <person name="Koszo T."/>
            <person name="Mondo S."/>
            <person name="Kiss B."/>
            <person name="Balint B."/>
            <person name="Kues U."/>
            <person name="Barry K."/>
            <person name="Hegedus J.C."/>
            <person name="Henrissat B."/>
            <person name="Johnson J."/>
            <person name="Lipzen A."/>
            <person name="Ohm R."/>
            <person name="Nagy I."/>
            <person name="Pangilinan J."/>
            <person name="Yan J."/>
            <person name="Xiong Y."/>
            <person name="Grigoriev I.V."/>
            <person name="Hibbett D.S."/>
            <person name="Nagy L.G."/>
        </authorList>
    </citation>
    <scope>NUCLEOTIDE SEQUENCE [LARGE SCALE GENOMIC DNA]</scope>
    <source>
        <strain evidence="1 2">SZMC22713</strain>
    </source>
</reference>
<proteinExistence type="predicted"/>
<keyword evidence="2" id="KW-1185">Reference proteome</keyword>
<dbReference type="STRING" id="50990.A0A4Y7QHG3"/>
<dbReference type="OrthoDB" id="2104739at2759"/>